<organism evidence="2 3">
    <name type="scientific">Phascolomyces articulosus</name>
    <dbReference type="NCBI Taxonomy" id="60185"/>
    <lineage>
        <taxon>Eukaryota</taxon>
        <taxon>Fungi</taxon>
        <taxon>Fungi incertae sedis</taxon>
        <taxon>Mucoromycota</taxon>
        <taxon>Mucoromycotina</taxon>
        <taxon>Mucoromycetes</taxon>
        <taxon>Mucorales</taxon>
        <taxon>Lichtheimiaceae</taxon>
        <taxon>Phascolomyces</taxon>
    </lineage>
</organism>
<reference evidence="2" key="2">
    <citation type="submission" date="2023-02" db="EMBL/GenBank/DDBJ databases">
        <authorList>
            <consortium name="DOE Joint Genome Institute"/>
            <person name="Mondo S.J."/>
            <person name="Chang Y."/>
            <person name="Wang Y."/>
            <person name="Ahrendt S."/>
            <person name="Andreopoulos W."/>
            <person name="Barry K."/>
            <person name="Beard J."/>
            <person name="Benny G.L."/>
            <person name="Blankenship S."/>
            <person name="Bonito G."/>
            <person name="Cuomo C."/>
            <person name="Desiro A."/>
            <person name="Gervers K.A."/>
            <person name="Hundley H."/>
            <person name="Kuo A."/>
            <person name="LaButti K."/>
            <person name="Lang B.F."/>
            <person name="Lipzen A."/>
            <person name="O'Donnell K."/>
            <person name="Pangilinan J."/>
            <person name="Reynolds N."/>
            <person name="Sandor L."/>
            <person name="Smith M.W."/>
            <person name="Tsang A."/>
            <person name="Grigoriev I.V."/>
            <person name="Stajich J.E."/>
            <person name="Spatafora J.W."/>
        </authorList>
    </citation>
    <scope>NUCLEOTIDE SEQUENCE</scope>
    <source>
        <strain evidence="2">RSA 2281</strain>
    </source>
</reference>
<evidence type="ECO:0000313" key="3">
    <source>
        <dbReference type="Proteomes" id="UP001209540"/>
    </source>
</evidence>
<evidence type="ECO:0000313" key="2">
    <source>
        <dbReference type="EMBL" id="KAI9253502.1"/>
    </source>
</evidence>
<proteinExistence type="predicted"/>
<evidence type="ECO:0000256" key="1">
    <source>
        <dbReference type="SAM" id="MobiDB-lite"/>
    </source>
</evidence>
<dbReference type="Proteomes" id="UP001209540">
    <property type="component" value="Unassembled WGS sequence"/>
</dbReference>
<gene>
    <name evidence="2" type="ORF">BDA99DRAFT_607617</name>
</gene>
<reference evidence="2" key="1">
    <citation type="journal article" date="2022" name="IScience">
        <title>Evolution of zygomycete secretomes and the origins of terrestrial fungal ecologies.</title>
        <authorList>
            <person name="Chang Y."/>
            <person name="Wang Y."/>
            <person name="Mondo S."/>
            <person name="Ahrendt S."/>
            <person name="Andreopoulos W."/>
            <person name="Barry K."/>
            <person name="Beard J."/>
            <person name="Benny G.L."/>
            <person name="Blankenship S."/>
            <person name="Bonito G."/>
            <person name="Cuomo C."/>
            <person name="Desiro A."/>
            <person name="Gervers K.A."/>
            <person name="Hundley H."/>
            <person name="Kuo A."/>
            <person name="LaButti K."/>
            <person name="Lang B.F."/>
            <person name="Lipzen A."/>
            <person name="O'Donnell K."/>
            <person name="Pangilinan J."/>
            <person name="Reynolds N."/>
            <person name="Sandor L."/>
            <person name="Smith M.E."/>
            <person name="Tsang A."/>
            <person name="Grigoriev I.V."/>
            <person name="Stajich J.E."/>
            <person name="Spatafora J.W."/>
        </authorList>
    </citation>
    <scope>NUCLEOTIDE SEQUENCE</scope>
    <source>
        <strain evidence="2">RSA 2281</strain>
    </source>
</reference>
<feature type="region of interest" description="Disordered" evidence="1">
    <location>
        <begin position="124"/>
        <end position="144"/>
    </location>
</feature>
<dbReference type="EMBL" id="JAIXMP010000026">
    <property type="protein sequence ID" value="KAI9253502.1"/>
    <property type="molecule type" value="Genomic_DNA"/>
</dbReference>
<sequence>MPPRRDPLLRDITTPTLSPGHFNVYGVETRARRAQRIQQQQPQPPVQQTPPDQQAPAEPQPPPGHQPPPVNHLPLVHHQRPRANFIFLTVLIIYNGFTISREAKSLSERVGGPTSRRILPISKTQSFPHPIDKPITESVTDKPKIPMDISSVSDSIVSNKKPDNKDMILMQELSDSMETYRSLLDENKVTLQYVSEHHEQVESLLDKIIGLMRRKMTTNEDIDDELQTLGIFQLALKVQSVATYTASLSIPYKRMILEVNKILNILSTADWS</sequence>
<feature type="compositionally biased region" description="Pro residues" evidence="1">
    <location>
        <begin position="58"/>
        <end position="71"/>
    </location>
</feature>
<accession>A0AAD5K310</accession>
<dbReference type="AlphaFoldDB" id="A0AAD5K310"/>
<feature type="compositionally biased region" description="Basic and acidic residues" evidence="1">
    <location>
        <begin position="130"/>
        <end position="144"/>
    </location>
</feature>
<keyword evidence="3" id="KW-1185">Reference proteome</keyword>
<name>A0AAD5K310_9FUNG</name>
<comment type="caution">
    <text evidence="2">The sequence shown here is derived from an EMBL/GenBank/DDBJ whole genome shotgun (WGS) entry which is preliminary data.</text>
</comment>
<feature type="region of interest" description="Disordered" evidence="1">
    <location>
        <begin position="1"/>
        <end position="75"/>
    </location>
</feature>
<protein>
    <submittedName>
        <fullName evidence="2">Uncharacterized protein</fullName>
    </submittedName>
</protein>